<feature type="domain" description="EamA" evidence="3">
    <location>
        <begin position="17"/>
        <end position="147"/>
    </location>
</feature>
<evidence type="ECO:0000259" key="3">
    <source>
        <dbReference type="Pfam" id="PF00892"/>
    </source>
</evidence>
<feature type="transmembrane region" description="Helical" evidence="2">
    <location>
        <begin position="100"/>
        <end position="120"/>
    </location>
</feature>
<feature type="transmembrane region" description="Helical" evidence="2">
    <location>
        <begin position="278"/>
        <end position="297"/>
    </location>
</feature>
<comment type="caution">
    <text evidence="4">The sequence shown here is derived from an EMBL/GenBank/DDBJ whole genome shotgun (WGS) entry which is preliminary data.</text>
</comment>
<gene>
    <name evidence="4" type="ORF">KDAU_24440</name>
</gene>
<dbReference type="OrthoDB" id="152892at2"/>
<name>A0A401ZE32_9CHLR</name>
<keyword evidence="5" id="KW-1185">Reference proteome</keyword>
<dbReference type="PANTHER" id="PTHR22911:SF79">
    <property type="entry name" value="MOBA-LIKE NTP TRANSFERASE DOMAIN-CONTAINING PROTEIN"/>
    <property type="match status" value="1"/>
</dbReference>
<dbReference type="Proteomes" id="UP000287224">
    <property type="component" value="Unassembled WGS sequence"/>
</dbReference>
<reference evidence="5" key="1">
    <citation type="submission" date="2018-12" db="EMBL/GenBank/DDBJ databases">
        <title>Tengunoibacter tsumagoiensis gen. nov., sp. nov., Dictyobacter kobayashii sp. nov., D. alpinus sp. nov., and D. joshuensis sp. nov. and description of Dictyobacteraceae fam. nov. within the order Ktedonobacterales isolated from Tengu-no-mugimeshi.</title>
        <authorList>
            <person name="Wang C.M."/>
            <person name="Zheng Y."/>
            <person name="Sakai Y."/>
            <person name="Toyoda A."/>
            <person name="Minakuchi Y."/>
            <person name="Abe K."/>
            <person name="Yokota A."/>
            <person name="Yabe S."/>
        </authorList>
    </citation>
    <scope>NUCLEOTIDE SEQUENCE [LARGE SCALE GENOMIC DNA]</scope>
    <source>
        <strain evidence="5">S-27</strain>
    </source>
</reference>
<dbReference type="RefSeq" id="WP_126596193.1">
    <property type="nucleotide sequence ID" value="NZ_BIFQ01000001.1"/>
</dbReference>
<evidence type="ECO:0000313" key="4">
    <source>
        <dbReference type="EMBL" id="GCE05115.1"/>
    </source>
</evidence>
<dbReference type="SUPFAM" id="SSF103481">
    <property type="entry name" value="Multidrug resistance efflux transporter EmrE"/>
    <property type="match status" value="2"/>
</dbReference>
<dbReference type="EMBL" id="BIFQ01000001">
    <property type="protein sequence ID" value="GCE05115.1"/>
    <property type="molecule type" value="Genomic_DNA"/>
</dbReference>
<feature type="transmembrane region" description="Helical" evidence="2">
    <location>
        <begin position="132"/>
        <end position="148"/>
    </location>
</feature>
<dbReference type="GO" id="GO:0016020">
    <property type="term" value="C:membrane"/>
    <property type="evidence" value="ECO:0007669"/>
    <property type="project" value="InterPro"/>
</dbReference>
<dbReference type="PANTHER" id="PTHR22911">
    <property type="entry name" value="ACYL-MALONYL CONDENSING ENZYME-RELATED"/>
    <property type="match status" value="1"/>
</dbReference>
<feature type="transmembrane region" description="Helical" evidence="2">
    <location>
        <begin position="160"/>
        <end position="181"/>
    </location>
</feature>
<evidence type="ECO:0000256" key="1">
    <source>
        <dbReference type="ARBA" id="ARBA00007362"/>
    </source>
</evidence>
<keyword evidence="2" id="KW-0812">Transmembrane</keyword>
<keyword evidence="2" id="KW-1133">Transmembrane helix</keyword>
<dbReference type="AlphaFoldDB" id="A0A401ZE32"/>
<keyword evidence="2" id="KW-0472">Membrane</keyword>
<accession>A0A401ZE32</accession>
<feature type="domain" description="EamA" evidence="3">
    <location>
        <begin position="159"/>
        <end position="290"/>
    </location>
</feature>
<feature type="transmembrane region" description="Helical" evidence="2">
    <location>
        <begin position="76"/>
        <end position="94"/>
    </location>
</feature>
<proteinExistence type="inferred from homology"/>
<feature type="transmembrane region" description="Helical" evidence="2">
    <location>
        <begin position="220"/>
        <end position="240"/>
    </location>
</feature>
<feature type="transmembrane region" description="Helical" evidence="2">
    <location>
        <begin position="252"/>
        <end position="272"/>
    </location>
</feature>
<protein>
    <submittedName>
        <fullName evidence="4">Membrane protein</fullName>
    </submittedName>
</protein>
<dbReference type="Pfam" id="PF00892">
    <property type="entry name" value="EamA"/>
    <property type="match status" value="2"/>
</dbReference>
<dbReference type="InterPro" id="IPR037185">
    <property type="entry name" value="EmrE-like"/>
</dbReference>
<dbReference type="InterPro" id="IPR000620">
    <property type="entry name" value="EamA_dom"/>
</dbReference>
<feature type="transmembrane region" description="Helical" evidence="2">
    <location>
        <begin position="45"/>
        <end position="64"/>
    </location>
</feature>
<evidence type="ECO:0000313" key="5">
    <source>
        <dbReference type="Proteomes" id="UP000287224"/>
    </source>
</evidence>
<sequence length="311" mass="33476">MKNREGIWQFELLKPLRGLLLANIAVLFFGLAGVLGKLSNLPAPLIVFGRASLAGIVLLLACWFQHSSLRPKRARDGLLLLGQGVLLALHWTAFFQSINVSNVAIGLLSYSSFPLFTAALEPLLLHRRPSRVQIVAAICILGGIYLLVPSFTLQNTTTAGVAWGVLSGATFALLSVTNLWLGRTYSSLMISFYQNGTAAVVLLPIFFWVGPGVLWTPQKLLLLLLIGVVCTALAHTLFISSMRTLTAQTASLIASLEPVWGIIFGILLVGSIPTGRTILGGVVILAATLFPGIIVIVSSPARNRRNRQSEE</sequence>
<organism evidence="4 5">
    <name type="scientific">Dictyobacter aurantiacus</name>
    <dbReference type="NCBI Taxonomy" id="1936993"/>
    <lineage>
        <taxon>Bacteria</taxon>
        <taxon>Bacillati</taxon>
        <taxon>Chloroflexota</taxon>
        <taxon>Ktedonobacteria</taxon>
        <taxon>Ktedonobacterales</taxon>
        <taxon>Dictyobacteraceae</taxon>
        <taxon>Dictyobacter</taxon>
    </lineage>
</organism>
<feature type="transmembrane region" description="Helical" evidence="2">
    <location>
        <begin position="20"/>
        <end position="39"/>
    </location>
</feature>
<comment type="similarity">
    <text evidence="1">Belongs to the EamA transporter family.</text>
</comment>
<evidence type="ECO:0000256" key="2">
    <source>
        <dbReference type="SAM" id="Phobius"/>
    </source>
</evidence>
<feature type="transmembrane region" description="Helical" evidence="2">
    <location>
        <begin position="193"/>
        <end position="214"/>
    </location>
</feature>